<feature type="chain" id="PRO_5045602658" evidence="2">
    <location>
        <begin position="24"/>
        <end position="194"/>
    </location>
</feature>
<reference evidence="3 4" key="1">
    <citation type="submission" date="2022-08" db="EMBL/GenBank/DDBJ databases">
        <title>Polyphasic taxonomy analysis of Qipengyuania sp.RS5-5.</title>
        <authorList>
            <person name="Xamxidin M."/>
            <person name="Wu M."/>
        </authorList>
    </citation>
    <scope>NUCLEOTIDE SEQUENCE [LARGE SCALE GENOMIC DNA]</scope>
    <source>
        <strain evidence="3 4">RS5-5</strain>
    </source>
</reference>
<feature type="region of interest" description="Disordered" evidence="1">
    <location>
        <begin position="23"/>
        <end position="43"/>
    </location>
</feature>
<proteinExistence type="predicted"/>
<evidence type="ECO:0000313" key="3">
    <source>
        <dbReference type="EMBL" id="MCR2834614.1"/>
    </source>
</evidence>
<dbReference type="RefSeq" id="WP_257596449.1">
    <property type="nucleotide sequence ID" value="NZ_JANKHH010000006.1"/>
</dbReference>
<dbReference type="EMBL" id="JANKHH010000006">
    <property type="protein sequence ID" value="MCR2834614.1"/>
    <property type="molecule type" value="Genomic_DNA"/>
</dbReference>
<evidence type="ECO:0000256" key="2">
    <source>
        <dbReference type="SAM" id="SignalP"/>
    </source>
</evidence>
<keyword evidence="2" id="KW-0732">Signal</keyword>
<sequence>MRWTGSMVAVAALALVSCNPASEGDKTAAGESASGPGAPKKAEVEAGTVQLGGEAILVTGPMGTSLAYGSPREAVEAELTKVLGPSAEKGSNAECGAGPIDFTNFEPGLVVNFQEEKLVGWYLDGESTLRTDKGIGTGSPAADYVAAHAAEAIEDSTLGVEFYSERDGIGAFMTEDAKNPLVEALHAGTNCFFR</sequence>
<comment type="caution">
    <text evidence="3">The sequence shown here is derived from an EMBL/GenBank/DDBJ whole genome shotgun (WGS) entry which is preliminary data.</text>
</comment>
<feature type="compositionally biased region" description="Low complexity" evidence="1">
    <location>
        <begin position="29"/>
        <end position="39"/>
    </location>
</feature>
<gene>
    <name evidence="3" type="ORF">NSO95_11710</name>
</gene>
<organism evidence="3 4">
    <name type="scientific">Parerythrobacter lacustris</name>
    <dbReference type="NCBI Taxonomy" id="2969984"/>
    <lineage>
        <taxon>Bacteria</taxon>
        <taxon>Pseudomonadati</taxon>
        <taxon>Pseudomonadota</taxon>
        <taxon>Alphaproteobacteria</taxon>
        <taxon>Sphingomonadales</taxon>
        <taxon>Erythrobacteraceae</taxon>
        <taxon>Parerythrobacter</taxon>
    </lineage>
</organism>
<dbReference type="Proteomes" id="UP001206067">
    <property type="component" value="Unassembled WGS sequence"/>
</dbReference>
<evidence type="ECO:0000313" key="4">
    <source>
        <dbReference type="Proteomes" id="UP001206067"/>
    </source>
</evidence>
<accession>A0ABT1XTN1</accession>
<protein>
    <submittedName>
        <fullName evidence="3">Aspartate-semialdehyde dehydrogenase</fullName>
    </submittedName>
</protein>
<keyword evidence="4" id="KW-1185">Reference proteome</keyword>
<feature type="signal peptide" evidence="2">
    <location>
        <begin position="1"/>
        <end position="23"/>
    </location>
</feature>
<evidence type="ECO:0000256" key="1">
    <source>
        <dbReference type="SAM" id="MobiDB-lite"/>
    </source>
</evidence>
<dbReference type="PROSITE" id="PS51257">
    <property type="entry name" value="PROKAR_LIPOPROTEIN"/>
    <property type="match status" value="1"/>
</dbReference>
<name>A0ABT1XTN1_9SPHN</name>